<dbReference type="InterPro" id="IPR002912">
    <property type="entry name" value="ACT_dom"/>
</dbReference>
<dbReference type="InterPro" id="IPR002376">
    <property type="entry name" value="Formyl_transf_N"/>
</dbReference>
<dbReference type="CDD" id="cd04875">
    <property type="entry name" value="ACT_F4HF-DF"/>
    <property type="match status" value="1"/>
</dbReference>
<reference evidence="6 7" key="1">
    <citation type="submission" date="2016-02" db="EMBL/GenBank/DDBJ databases">
        <authorList>
            <person name="Wen L."/>
            <person name="He K."/>
            <person name="Yang H."/>
        </authorList>
    </citation>
    <scope>NUCLEOTIDE SEQUENCE [LARGE SCALE GENOMIC DNA]</scope>
    <source>
        <strain evidence="6">ShG14-8</strain>
    </source>
</reference>
<dbReference type="CDD" id="cd08648">
    <property type="entry name" value="FMT_core_Formyl-FH4-Hydrolase_C"/>
    <property type="match status" value="1"/>
</dbReference>
<dbReference type="GO" id="GO:0008864">
    <property type="term" value="F:formyltetrahydrofolate deformylase activity"/>
    <property type="evidence" value="ECO:0007669"/>
    <property type="project" value="UniProtKB-UniRule"/>
</dbReference>
<dbReference type="InterPro" id="IPR036477">
    <property type="entry name" value="Formyl_transf_N_sf"/>
</dbReference>
<dbReference type="PROSITE" id="PS51671">
    <property type="entry name" value="ACT"/>
    <property type="match status" value="1"/>
</dbReference>
<dbReference type="PANTHER" id="PTHR42706">
    <property type="entry name" value="FORMYLTETRAHYDROFOLATE DEFORMYLASE"/>
    <property type="match status" value="1"/>
</dbReference>
<evidence type="ECO:0000313" key="6">
    <source>
        <dbReference type="EMBL" id="KXS32258.1"/>
    </source>
</evidence>
<dbReference type="SUPFAM" id="SSF55021">
    <property type="entry name" value="ACT-like"/>
    <property type="match status" value="1"/>
</dbReference>
<keyword evidence="1 3" id="KW-0554">One-carbon metabolism</keyword>
<name>A0A139BTI9_9PROT</name>
<dbReference type="PIRSF" id="PIRSF036480">
    <property type="entry name" value="FormyFH4_hydr"/>
    <property type="match status" value="1"/>
</dbReference>
<dbReference type="EC" id="3.5.1.10" evidence="3 4"/>
<accession>A0A139BTI9</accession>
<dbReference type="PANTHER" id="PTHR42706:SF1">
    <property type="entry name" value="FORMYLTETRAHYDROFOLATE DEFORMYLASE 2, MITOCHONDRIAL"/>
    <property type="match status" value="1"/>
</dbReference>
<dbReference type="GO" id="GO:0006189">
    <property type="term" value="P:'de novo' IMP biosynthetic process"/>
    <property type="evidence" value="ECO:0007669"/>
    <property type="project" value="UniProtKB-UniRule"/>
</dbReference>
<comment type="caution">
    <text evidence="6">The sequence shown here is derived from an EMBL/GenBank/DDBJ whole genome shotgun (WGS) entry which is preliminary data.</text>
</comment>
<dbReference type="UniPathway" id="UPA00074">
    <property type="reaction ID" value="UER00170"/>
</dbReference>
<reference evidence="6 7" key="2">
    <citation type="submission" date="2016-03" db="EMBL/GenBank/DDBJ databases">
        <title>New uncultured bacterium of the family Gallionellaceae from acid mine drainage: description and reconstruction of genome based on metagenomic analysis of microbial community.</title>
        <authorList>
            <person name="Kadnikov V."/>
            <person name="Ivasenko D."/>
            <person name="Beletsky A."/>
            <person name="Mardanov A."/>
            <person name="Danilova E."/>
            <person name="Pimenov N."/>
            <person name="Karnachuk O."/>
            <person name="Ravin N."/>
        </authorList>
    </citation>
    <scope>NUCLEOTIDE SEQUENCE [LARGE SCALE GENOMIC DNA]</scope>
    <source>
        <strain evidence="6">ShG14-8</strain>
    </source>
</reference>
<comment type="similarity">
    <text evidence="3">Belongs to the PurU family.</text>
</comment>
<comment type="pathway">
    <text evidence="3">Purine metabolism; IMP biosynthesis via de novo pathway; formate from 10-formyl-5,6,7,8-tetrahydrofolate: step 1/1.</text>
</comment>
<dbReference type="InterPro" id="IPR004810">
    <property type="entry name" value="PurU"/>
</dbReference>
<dbReference type="PATRIC" id="fig|1796491.3.peg.1782"/>
<sequence>MSNSHRYTLIISCPDRAGIIAAVSGFIARHGGFIVEASYHTEQEAQRFFMRQEIRADSLPFDAAEFRQRFAALAQEFAMSWQLFDSAQKKRLVILVSKQDHCLNDLLHRWRSGELLVDIPCVISNHDDLRGFVEWHGIPFIHVDMQANKAAAFDKIAALFEQHRGDCMVLARFMQIMPPALCQRFSGRIINIHHSFLPSFIGAKPYHQAYQRGVKLIGATCHYVTDELDAGQIIEQDTLRIDHGDTVDDLVRYGRDIEKTVLSRGLRYHVEDRVMVCGSKTIVFR</sequence>
<dbReference type="GO" id="GO:0006730">
    <property type="term" value="P:one-carbon metabolic process"/>
    <property type="evidence" value="ECO:0007669"/>
    <property type="project" value="UniProtKB-KW"/>
</dbReference>
<dbReference type="HAMAP" id="MF_01927">
    <property type="entry name" value="PurU"/>
    <property type="match status" value="1"/>
</dbReference>
<evidence type="ECO:0000256" key="1">
    <source>
        <dbReference type="ARBA" id="ARBA00022563"/>
    </source>
</evidence>
<evidence type="ECO:0000256" key="2">
    <source>
        <dbReference type="ARBA" id="ARBA00022801"/>
    </source>
</evidence>
<evidence type="ECO:0000313" key="7">
    <source>
        <dbReference type="Proteomes" id="UP000070578"/>
    </source>
</evidence>
<evidence type="ECO:0000256" key="4">
    <source>
        <dbReference type="NCBIfam" id="TIGR00655"/>
    </source>
</evidence>
<keyword evidence="2 3" id="KW-0378">Hydrolase</keyword>
<feature type="domain" description="ACT" evidence="5">
    <location>
        <begin position="8"/>
        <end position="88"/>
    </location>
</feature>
<keyword evidence="3" id="KW-0658">Purine biosynthesis</keyword>
<dbReference type="Proteomes" id="UP000070578">
    <property type="component" value="Unassembled WGS sequence"/>
</dbReference>
<feature type="active site" evidence="3">
    <location>
        <position position="229"/>
    </location>
</feature>
<comment type="function">
    <text evidence="3">Catalyzes the hydrolysis of 10-formyltetrahydrofolate (formyl-FH4) to formate and tetrahydrofolate (FH4).</text>
</comment>
<dbReference type="SUPFAM" id="SSF53328">
    <property type="entry name" value="Formyltransferase"/>
    <property type="match status" value="1"/>
</dbReference>
<gene>
    <name evidence="3" type="primary">purU</name>
    <name evidence="6" type="ORF">AWT59_1625</name>
</gene>
<dbReference type="Gene3D" id="3.30.70.260">
    <property type="match status" value="1"/>
</dbReference>
<protein>
    <recommendedName>
        <fullName evidence="3 4">Formyltetrahydrofolate deformylase</fullName>
        <ecNumber evidence="3 4">3.5.1.10</ecNumber>
    </recommendedName>
    <alternativeName>
        <fullName evidence="3">Formyl-FH(4) hydrolase</fullName>
    </alternativeName>
</protein>
<proteinExistence type="inferred from homology"/>
<dbReference type="InterPro" id="IPR041729">
    <property type="entry name" value="Formyl-FH4-Hydrolase_C"/>
</dbReference>
<dbReference type="NCBIfam" id="TIGR00655">
    <property type="entry name" value="PurU"/>
    <property type="match status" value="1"/>
</dbReference>
<dbReference type="Pfam" id="PF00551">
    <property type="entry name" value="Formyl_trans_N"/>
    <property type="match status" value="1"/>
</dbReference>
<evidence type="ECO:0000256" key="3">
    <source>
        <dbReference type="HAMAP-Rule" id="MF_01927"/>
    </source>
</evidence>
<comment type="catalytic activity">
    <reaction evidence="3">
        <text>(6R)-10-formyltetrahydrofolate + H2O = (6S)-5,6,7,8-tetrahydrofolate + formate + H(+)</text>
        <dbReference type="Rhea" id="RHEA:19833"/>
        <dbReference type="ChEBI" id="CHEBI:15377"/>
        <dbReference type="ChEBI" id="CHEBI:15378"/>
        <dbReference type="ChEBI" id="CHEBI:15740"/>
        <dbReference type="ChEBI" id="CHEBI:57453"/>
        <dbReference type="ChEBI" id="CHEBI:195366"/>
        <dbReference type="EC" id="3.5.1.10"/>
    </reaction>
</comment>
<dbReference type="Gene3D" id="3.40.50.170">
    <property type="entry name" value="Formyl transferase, N-terminal domain"/>
    <property type="match status" value="1"/>
</dbReference>
<organism evidence="6 7">
    <name type="scientific">Candidatus Gallionella acididurans</name>
    <dbReference type="NCBI Taxonomy" id="1796491"/>
    <lineage>
        <taxon>Bacteria</taxon>
        <taxon>Pseudomonadati</taxon>
        <taxon>Pseudomonadota</taxon>
        <taxon>Betaproteobacteria</taxon>
        <taxon>Nitrosomonadales</taxon>
        <taxon>Gallionellaceae</taxon>
        <taxon>Gallionella</taxon>
    </lineage>
</organism>
<dbReference type="PRINTS" id="PR01575">
    <property type="entry name" value="FFH4HYDRLASE"/>
</dbReference>
<dbReference type="AlphaFoldDB" id="A0A139BTI9"/>
<dbReference type="InterPro" id="IPR044074">
    <property type="entry name" value="PurU_ACT"/>
</dbReference>
<dbReference type="NCBIfam" id="NF004684">
    <property type="entry name" value="PRK06027.1"/>
    <property type="match status" value="1"/>
</dbReference>
<evidence type="ECO:0000259" key="5">
    <source>
        <dbReference type="PROSITE" id="PS51671"/>
    </source>
</evidence>
<dbReference type="InterPro" id="IPR045865">
    <property type="entry name" value="ACT-like_dom_sf"/>
</dbReference>
<dbReference type="EMBL" id="LSLI01000036">
    <property type="protein sequence ID" value="KXS32258.1"/>
    <property type="molecule type" value="Genomic_DNA"/>
</dbReference>